<evidence type="ECO:0000313" key="2">
    <source>
        <dbReference type="Proteomes" id="UP000000724"/>
    </source>
</evidence>
<sequence length="123" mass="12927">MGLHNPALTLFVEDLPAGLCPGPSQPALSFQLGRRTCPTQACKVIRLNRRLGDAANSDCSLRGPNPLGSTGLSLLSLDSSGVRGLSTLSILKELILKVGARHLYESDGTNGRQCGRRSEDGVG</sequence>
<dbReference type="AlphaFoldDB" id="B6HLT8"/>
<evidence type="ECO:0000313" key="1">
    <source>
        <dbReference type="EMBL" id="CAP97033.1"/>
    </source>
</evidence>
<protein>
    <submittedName>
        <fullName evidence="1">Uncharacterized protein</fullName>
    </submittedName>
</protein>
<dbReference type="EMBL" id="AM920436">
    <property type="protein sequence ID" value="CAP97033.1"/>
    <property type="molecule type" value="Genomic_DNA"/>
</dbReference>
<name>B6HLT8_PENRW</name>
<dbReference type="HOGENOM" id="CLU_2016021_0_0_1"/>
<accession>B6HLT8</accession>
<reference evidence="1 2" key="1">
    <citation type="journal article" date="2008" name="Nat. Biotechnol.">
        <title>Genome sequencing and analysis of the filamentous fungus Penicillium chrysogenum.</title>
        <authorList>
            <person name="van den Berg M.A."/>
            <person name="Albang R."/>
            <person name="Albermann K."/>
            <person name="Badger J.H."/>
            <person name="Daran J.-M."/>
            <person name="Driessen A.J.M."/>
            <person name="Garcia-Estrada C."/>
            <person name="Fedorova N.D."/>
            <person name="Harris D.M."/>
            <person name="Heijne W.H.M."/>
            <person name="Joardar V.S."/>
            <person name="Kiel J.A.K.W."/>
            <person name="Kovalchuk A."/>
            <person name="Martin J.F."/>
            <person name="Nierman W.C."/>
            <person name="Nijland J.G."/>
            <person name="Pronk J.T."/>
            <person name="Roubos J.A."/>
            <person name="van der Klei I.J."/>
            <person name="van Peij N.N.M.E."/>
            <person name="Veenhuis M."/>
            <person name="von Doehren H."/>
            <person name="Wagner C."/>
            <person name="Wortman J.R."/>
            <person name="Bovenberg R.A.L."/>
        </authorList>
    </citation>
    <scope>NUCLEOTIDE SEQUENCE [LARGE SCALE GENOMIC DNA]</scope>
    <source>
        <strain evidence="2">ATCC 28089 / DSM 1075 / NRRL 1951 / Wisconsin 54-1255</strain>
    </source>
</reference>
<gene>
    <name evidence="1" type="ORF">Pc21g21360</name>
    <name evidence="1" type="ORF">PCH_Pc21g21360</name>
</gene>
<dbReference type="VEuPathDB" id="FungiDB:PCH_Pc21g21360"/>
<keyword evidence="2" id="KW-1185">Reference proteome</keyword>
<organism evidence="1 2">
    <name type="scientific">Penicillium rubens (strain ATCC 28089 / DSM 1075 / NRRL 1951 / Wisconsin 54-1255)</name>
    <name type="common">Penicillium chrysogenum</name>
    <dbReference type="NCBI Taxonomy" id="500485"/>
    <lineage>
        <taxon>Eukaryota</taxon>
        <taxon>Fungi</taxon>
        <taxon>Dikarya</taxon>
        <taxon>Ascomycota</taxon>
        <taxon>Pezizomycotina</taxon>
        <taxon>Eurotiomycetes</taxon>
        <taxon>Eurotiomycetidae</taxon>
        <taxon>Eurotiales</taxon>
        <taxon>Aspergillaceae</taxon>
        <taxon>Penicillium</taxon>
        <taxon>Penicillium chrysogenum species complex</taxon>
    </lineage>
</organism>
<proteinExistence type="predicted"/>
<dbReference type="Proteomes" id="UP000000724">
    <property type="component" value="Contig Pc00c21"/>
</dbReference>